<dbReference type="InterPro" id="IPR035965">
    <property type="entry name" value="PAS-like_dom_sf"/>
</dbReference>
<evidence type="ECO:0000256" key="1">
    <source>
        <dbReference type="ARBA" id="ARBA00022679"/>
    </source>
</evidence>
<dbReference type="Gene3D" id="3.30.450.20">
    <property type="entry name" value="PAS domain"/>
    <property type="match status" value="2"/>
</dbReference>
<dbReference type="PROSITE" id="PS50112">
    <property type="entry name" value="PAS"/>
    <property type="match status" value="2"/>
</dbReference>
<organism evidence="9 10">
    <name type="scientific">Marichromatium gracile</name>
    <name type="common">Chromatium gracile</name>
    <dbReference type="NCBI Taxonomy" id="1048"/>
    <lineage>
        <taxon>Bacteria</taxon>
        <taxon>Pseudomonadati</taxon>
        <taxon>Pseudomonadota</taxon>
        <taxon>Gammaproteobacteria</taxon>
        <taxon>Chromatiales</taxon>
        <taxon>Chromatiaceae</taxon>
        <taxon>Marichromatium</taxon>
    </lineage>
</organism>
<dbReference type="PROSITE" id="PS50883">
    <property type="entry name" value="EAL"/>
    <property type="match status" value="1"/>
</dbReference>
<dbReference type="SMART" id="SM00052">
    <property type="entry name" value="EAL"/>
    <property type="match status" value="1"/>
</dbReference>
<dbReference type="PROSITE" id="PS50110">
    <property type="entry name" value="RESPONSE_REGULATORY"/>
    <property type="match status" value="2"/>
</dbReference>
<dbReference type="EMBL" id="LSYU01000059">
    <property type="protein sequence ID" value="KXX64319.1"/>
    <property type="molecule type" value="Genomic_DNA"/>
</dbReference>
<dbReference type="SMART" id="SM00267">
    <property type="entry name" value="GGDEF"/>
    <property type="match status" value="1"/>
</dbReference>
<evidence type="ECO:0000256" key="3">
    <source>
        <dbReference type="PROSITE-ProRule" id="PRU00169"/>
    </source>
</evidence>
<dbReference type="InterPro" id="IPR029016">
    <property type="entry name" value="GAF-like_dom_sf"/>
</dbReference>
<dbReference type="Gene3D" id="3.40.50.2300">
    <property type="match status" value="2"/>
</dbReference>
<evidence type="ECO:0000256" key="2">
    <source>
        <dbReference type="ARBA" id="ARBA00022777"/>
    </source>
</evidence>
<feature type="domain" description="Response regulatory" evidence="4">
    <location>
        <begin position="2"/>
        <end position="119"/>
    </location>
</feature>
<dbReference type="InterPro" id="IPR013767">
    <property type="entry name" value="PAS_fold"/>
</dbReference>
<comment type="caution">
    <text evidence="9">The sequence shown here is derived from an EMBL/GenBank/DDBJ whole genome shotgun (WGS) entry which is preliminary data.</text>
</comment>
<dbReference type="InterPro" id="IPR035919">
    <property type="entry name" value="EAL_sf"/>
</dbReference>
<dbReference type="InterPro" id="IPR013655">
    <property type="entry name" value="PAS_fold_3"/>
</dbReference>
<dbReference type="SMART" id="SM00091">
    <property type="entry name" value="PAS"/>
    <property type="match status" value="2"/>
</dbReference>
<dbReference type="CDD" id="cd00130">
    <property type="entry name" value="PAS"/>
    <property type="match status" value="2"/>
</dbReference>
<keyword evidence="3" id="KW-0597">Phosphoprotein</keyword>
<accession>A0ABR5VFR1</accession>
<dbReference type="InterPro" id="IPR000700">
    <property type="entry name" value="PAS-assoc_C"/>
</dbReference>
<evidence type="ECO:0000313" key="9">
    <source>
        <dbReference type="EMBL" id="KXX64319.1"/>
    </source>
</evidence>
<name>A0ABR5VFR1_MARGR</name>
<dbReference type="NCBIfam" id="TIGR00254">
    <property type="entry name" value="GGDEF"/>
    <property type="match status" value="1"/>
</dbReference>
<dbReference type="InterPro" id="IPR001633">
    <property type="entry name" value="EAL_dom"/>
</dbReference>
<keyword evidence="2" id="KW-0418">Kinase</keyword>
<dbReference type="PANTHER" id="PTHR44757:SF2">
    <property type="entry name" value="BIOFILM ARCHITECTURE MAINTENANCE PROTEIN MBAA"/>
    <property type="match status" value="1"/>
</dbReference>
<dbReference type="SMART" id="SM00448">
    <property type="entry name" value="REC"/>
    <property type="match status" value="2"/>
</dbReference>
<dbReference type="Proteomes" id="UP000075766">
    <property type="component" value="Unassembled WGS sequence"/>
</dbReference>
<evidence type="ECO:0000259" key="7">
    <source>
        <dbReference type="PROSITE" id="PS50883"/>
    </source>
</evidence>
<dbReference type="NCBIfam" id="TIGR00229">
    <property type="entry name" value="sensory_box"/>
    <property type="match status" value="2"/>
</dbReference>
<dbReference type="Pfam" id="PF00989">
    <property type="entry name" value="PAS"/>
    <property type="match status" value="1"/>
</dbReference>
<proteinExistence type="predicted"/>
<dbReference type="InterPro" id="IPR052155">
    <property type="entry name" value="Biofilm_reg_signaling"/>
</dbReference>
<feature type="domain" description="PAC" evidence="6">
    <location>
        <begin position="635"/>
        <end position="687"/>
    </location>
</feature>
<dbReference type="InterPro" id="IPR001789">
    <property type="entry name" value="Sig_transdc_resp-reg_receiver"/>
</dbReference>
<evidence type="ECO:0000259" key="4">
    <source>
        <dbReference type="PROSITE" id="PS50110"/>
    </source>
</evidence>
<dbReference type="Pfam" id="PF00990">
    <property type="entry name" value="GGDEF"/>
    <property type="match status" value="1"/>
</dbReference>
<dbReference type="SUPFAM" id="SSF141868">
    <property type="entry name" value="EAL domain-like"/>
    <property type="match status" value="1"/>
</dbReference>
<feature type="domain" description="GGDEF" evidence="8">
    <location>
        <begin position="719"/>
        <end position="853"/>
    </location>
</feature>
<dbReference type="PROSITE" id="PS50113">
    <property type="entry name" value="PAC"/>
    <property type="match status" value="2"/>
</dbReference>
<dbReference type="InterPro" id="IPR000014">
    <property type="entry name" value="PAS"/>
</dbReference>
<keyword evidence="10" id="KW-1185">Reference proteome</keyword>
<dbReference type="CDD" id="cd01948">
    <property type="entry name" value="EAL"/>
    <property type="match status" value="1"/>
</dbReference>
<dbReference type="InterPro" id="IPR001610">
    <property type="entry name" value="PAC"/>
</dbReference>
<dbReference type="SUPFAM" id="SSF52172">
    <property type="entry name" value="CheY-like"/>
    <property type="match status" value="2"/>
</dbReference>
<dbReference type="SUPFAM" id="SSF55073">
    <property type="entry name" value="Nucleotide cyclase"/>
    <property type="match status" value="1"/>
</dbReference>
<dbReference type="SMART" id="SM00086">
    <property type="entry name" value="PAC"/>
    <property type="match status" value="2"/>
</dbReference>
<dbReference type="PROSITE" id="PS50887">
    <property type="entry name" value="GGDEF"/>
    <property type="match status" value="1"/>
</dbReference>
<feature type="domain" description="Response regulatory" evidence="4">
    <location>
        <begin position="135"/>
        <end position="257"/>
    </location>
</feature>
<evidence type="ECO:0000259" key="5">
    <source>
        <dbReference type="PROSITE" id="PS50112"/>
    </source>
</evidence>
<sequence>MDILYVEDDVTDLELTRQQLAHSAPRIGVDHAATLAEARARLRHPERYQLVLLDLGLPDGSGLELLDWIREQRLPLAVVVLTGAGDAGSAAGALQAGADDYLIKDEIEAHELPGRLARAWHRFRNAEARHGLRLRVLYAERNTDDADLTARHLARHAPHIHLTLVGSAEEALDQLPGTAEDTSTFDVLLLDYRLPGLDALEALKQLRDDRDLALPVVIVSGQGGERVVARALQLGVDAYVLKQPGYLHQLTATLERIAHQAELARERAALRQTSTHLGLMLEASPVVLYTLRIEQDRPRPTWVSDNITALLGFTRDEAMHHDWWQRQVHDDDREPAQRALSQLISRGHLKQQYRLFDRDGGMHWIEDELRTLGHETQEHPEVIGAWRDISDSKHAEHFHETRMAVLDGLLDDRALSELLGEIATRLEQADPRLRVSVLVRDPVDRRLRSCAAPHLAPEFSAALDDCAPEQTPFAPALRDITPTLVADIATHPAWQQCGERHHAAGLRACWSFPFHDDTGEALGILAVYRSTPGLPDAGTQAHIAEFAQLAALAVTRARTANALRQSAAVLASAREGVVITDLRPRILSVNPAYTQITGYSAEEVIGRNPSLLRAERQGRAFYQQLWDSLLEHGHWQGEIWNRTKGGEVRPMLLSISLVTDTAGNPDRYVGVMTDLSQLRHSEAARDRLAHFDPLTGLPNRLLLQSRLSHALERAQRHRHHIAVLLIDLDRFKHINNSLGHPAGDSLLELLAHRFATRLREGDTLGRLGGDEFLLVLERLHQPRQAASVARDLLELLRRPITLPGNHEVHVGASIGIGVYPQDGCSASELIQHAEVALYQVKAQGRGSYGFHTPELSAQAAERLELEARLRHALGNEEFLLHFQPQLDCVSGALVGCEALVRWNTPDQGLVAPTRFIPLAEETGLILPLGDWVLRTACRQGMRWLDVGLVLETIAVNLSARQLLQPDCVGRIEQALSATGWPAHRLKLELTESMLMGEGDETEQRLQALRALGIRLSIDDFGTGYSSLAYLRRFAIDELKIDRSFVRDIPAQRDDREIAATIIAMARNLRLRVVAEGVETEAQLEFLRERGCEAYQGYLCAPPLTPEAFAARFGPR</sequence>
<protein>
    <submittedName>
        <fullName evidence="9">Diguanylate cyclase</fullName>
    </submittedName>
</protein>
<dbReference type="RefSeq" id="WP_062275649.1">
    <property type="nucleotide sequence ID" value="NZ_LSYU01000059.1"/>
</dbReference>
<dbReference type="SUPFAM" id="SSF55781">
    <property type="entry name" value="GAF domain-like"/>
    <property type="match status" value="1"/>
</dbReference>
<dbReference type="Pfam" id="PF00563">
    <property type="entry name" value="EAL"/>
    <property type="match status" value="1"/>
</dbReference>
<dbReference type="Gene3D" id="3.20.20.450">
    <property type="entry name" value="EAL domain"/>
    <property type="match status" value="1"/>
</dbReference>
<dbReference type="CDD" id="cd01949">
    <property type="entry name" value="GGDEF"/>
    <property type="match status" value="1"/>
</dbReference>
<feature type="modified residue" description="4-aspartylphosphate" evidence="3">
    <location>
        <position position="191"/>
    </location>
</feature>
<feature type="domain" description="EAL" evidence="7">
    <location>
        <begin position="862"/>
        <end position="1115"/>
    </location>
</feature>
<dbReference type="PANTHER" id="PTHR44757">
    <property type="entry name" value="DIGUANYLATE CYCLASE DGCP"/>
    <property type="match status" value="1"/>
</dbReference>
<evidence type="ECO:0000313" key="10">
    <source>
        <dbReference type="Proteomes" id="UP000075766"/>
    </source>
</evidence>
<dbReference type="SUPFAM" id="SSF55785">
    <property type="entry name" value="PYP-like sensor domain (PAS domain)"/>
    <property type="match status" value="2"/>
</dbReference>
<dbReference type="InterPro" id="IPR029787">
    <property type="entry name" value="Nucleotide_cyclase"/>
</dbReference>
<feature type="domain" description="PAC" evidence="6">
    <location>
        <begin position="349"/>
        <end position="401"/>
    </location>
</feature>
<feature type="modified residue" description="4-aspartylphosphate" evidence="3">
    <location>
        <position position="54"/>
    </location>
</feature>
<keyword evidence="1" id="KW-0808">Transferase</keyword>
<dbReference type="InterPro" id="IPR011006">
    <property type="entry name" value="CheY-like_superfamily"/>
</dbReference>
<reference evidence="9 10" key="1">
    <citation type="submission" date="2016-02" db="EMBL/GenBank/DDBJ databases">
        <title>Genome sequence of Marichromatium gracile YL-28, a purple sulfur bacterium.</title>
        <authorList>
            <person name="Zhao C."/>
            <person name="Hong X."/>
            <person name="Chen S."/>
            <person name="Yang S."/>
        </authorList>
    </citation>
    <scope>NUCLEOTIDE SEQUENCE [LARGE SCALE GENOMIC DNA]</scope>
    <source>
        <strain evidence="9 10">YL28</strain>
    </source>
</reference>
<dbReference type="InterPro" id="IPR043128">
    <property type="entry name" value="Rev_trsase/Diguanyl_cyclase"/>
</dbReference>
<dbReference type="SMART" id="SM00065">
    <property type="entry name" value="GAF"/>
    <property type="match status" value="1"/>
</dbReference>
<evidence type="ECO:0000259" key="6">
    <source>
        <dbReference type="PROSITE" id="PS50113"/>
    </source>
</evidence>
<dbReference type="Gene3D" id="3.30.450.40">
    <property type="match status" value="1"/>
</dbReference>
<dbReference type="InterPro" id="IPR003018">
    <property type="entry name" value="GAF"/>
</dbReference>
<dbReference type="Pfam" id="PF13185">
    <property type="entry name" value="GAF_2"/>
    <property type="match status" value="1"/>
</dbReference>
<evidence type="ECO:0000259" key="8">
    <source>
        <dbReference type="PROSITE" id="PS50887"/>
    </source>
</evidence>
<dbReference type="Pfam" id="PF00072">
    <property type="entry name" value="Response_reg"/>
    <property type="match status" value="2"/>
</dbReference>
<dbReference type="Pfam" id="PF08447">
    <property type="entry name" value="PAS_3"/>
    <property type="match status" value="1"/>
</dbReference>
<dbReference type="CDD" id="cd00156">
    <property type="entry name" value="REC"/>
    <property type="match status" value="1"/>
</dbReference>
<feature type="domain" description="PAS" evidence="5">
    <location>
        <begin position="273"/>
        <end position="347"/>
    </location>
</feature>
<dbReference type="Gene3D" id="3.30.70.270">
    <property type="match status" value="1"/>
</dbReference>
<feature type="domain" description="PAS" evidence="5">
    <location>
        <begin position="562"/>
        <end position="633"/>
    </location>
</feature>
<dbReference type="InterPro" id="IPR000160">
    <property type="entry name" value="GGDEF_dom"/>
</dbReference>
<gene>
    <name evidence="9" type="ORF">AY586_13985</name>
</gene>